<accession>A0AAV2CA50</accession>
<dbReference type="GO" id="GO:0045493">
    <property type="term" value="P:xylan catabolic process"/>
    <property type="evidence" value="ECO:0007669"/>
    <property type="project" value="InterPro"/>
</dbReference>
<evidence type="ECO:0000256" key="1">
    <source>
        <dbReference type="ARBA" id="ARBA00022801"/>
    </source>
</evidence>
<keyword evidence="5" id="KW-1185">Reference proteome</keyword>
<reference evidence="4 5" key="1">
    <citation type="submission" date="2024-04" db="EMBL/GenBank/DDBJ databases">
        <authorList>
            <person name="Fracassetti M."/>
        </authorList>
    </citation>
    <scope>NUCLEOTIDE SEQUENCE [LARGE SCALE GENOMIC DNA]</scope>
</reference>
<keyword evidence="1" id="KW-0378">Hydrolase</keyword>
<dbReference type="GO" id="GO:0031222">
    <property type="term" value="P:arabinan catabolic process"/>
    <property type="evidence" value="ECO:0007669"/>
    <property type="project" value="TreeGrafter"/>
</dbReference>
<evidence type="ECO:0000259" key="3">
    <source>
        <dbReference type="Pfam" id="PF01915"/>
    </source>
</evidence>
<dbReference type="Proteomes" id="UP001497516">
    <property type="component" value="Chromosome 1"/>
</dbReference>
<dbReference type="GO" id="GO:0009044">
    <property type="term" value="F:xylan 1,4-beta-xylosidase activity"/>
    <property type="evidence" value="ECO:0007669"/>
    <property type="project" value="InterPro"/>
</dbReference>
<keyword evidence="2" id="KW-0326">Glycosidase</keyword>
<name>A0AAV2CA50_9ROSI</name>
<protein>
    <recommendedName>
        <fullName evidence="3">Glycoside hydrolase family 3 C-terminal domain-containing protein</fullName>
    </recommendedName>
</protein>
<sequence>MIGNYAFDPNRPGFPCPYVSPVSGLSSYAKVRYSPGCAGVRCPDKNMIAHARKTARATDATVIVAGIDVSVETEGLDRNDLLLPGYQTELIFAISSSNVPPSMNRI</sequence>
<dbReference type="Pfam" id="PF01915">
    <property type="entry name" value="Glyco_hydro_3_C"/>
    <property type="match status" value="1"/>
</dbReference>
<evidence type="ECO:0000313" key="4">
    <source>
        <dbReference type="EMBL" id="CAL1353379.1"/>
    </source>
</evidence>
<dbReference type="AlphaFoldDB" id="A0AAV2CA50"/>
<dbReference type="Gene3D" id="3.40.50.1700">
    <property type="entry name" value="Glycoside hydrolase family 3 C-terminal domain"/>
    <property type="match status" value="1"/>
</dbReference>
<dbReference type="GO" id="GO:0046556">
    <property type="term" value="F:alpha-L-arabinofuranosidase activity"/>
    <property type="evidence" value="ECO:0007669"/>
    <property type="project" value="TreeGrafter"/>
</dbReference>
<dbReference type="InterPro" id="IPR036881">
    <property type="entry name" value="Glyco_hydro_3_C_sf"/>
</dbReference>
<dbReference type="InterPro" id="IPR044993">
    <property type="entry name" value="BXL"/>
</dbReference>
<dbReference type="EMBL" id="OZ034813">
    <property type="protein sequence ID" value="CAL1353379.1"/>
    <property type="molecule type" value="Genomic_DNA"/>
</dbReference>
<evidence type="ECO:0000313" key="5">
    <source>
        <dbReference type="Proteomes" id="UP001497516"/>
    </source>
</evidence>
<dbReference type="SUPFAM" id="SSF52279">
    <property type="entry name" value="Beta-D-glucan exohydrolase, C-terminal domain"/>
    <property type="match status" value="1"/>
</dbReference>
<dbReference type="InterPro" id="IPR002772">
    <property type="entry name" value="Glyco_hydro_3_C"/>
</dbReference>
<dbReference type="PANTHER" id="PTHR42721:SF11">
    <property type="entry name" value="BETA-D-XYLOSIDASE 5-RELATED"/>
    <property type="match status" value="1"/>
</dbReference>
<feature type="domain" description="Glycoside hydrolase family 3 C-terminal" evidence="3">
    <location>
        <begin position="17"/>
        <end position="100"/>
    </location>
</feature>
<dbReference type="PANTHER" id="PTHR42721">
    <property type="entry name" value="SUGAR HYDROLASE-RELATED"/>
    <property type="match status" value="1"/>
</dbReference>
<gene>
    <name evidence="4" type="ORF">LTRI10_LOCUS1282</name>
</gene>
<proteinExistence type="predicted"/>
<organism evidence="4 5">
    <name type="scientific">Linum trigynum</name>
    <dbReference type="NCBI Taxonomy" id="586398"/>
    <lineage>
        <taxon>Eukaryota</taxon>
        <taxon>Viridiplantae</taxon>
        <taxon>Streptophyta</taxon>
        <taxon>Embryophyta</taxon>
        <taxon>Tracheophyta</taxon>
        <taxon>Spermatophyta</taxon>
        <taxon>Magnoliopsida</taxon>
        <taxon>eudicotyledons</taxon>
        <taxon>Gunneridae</taxon>
        <taxon>Pentapetalae</taxon>
        <taxon>rosids</taxon>
        <taxon>fabids</taxon>
        <taxon>Malpighiales</taxon>
        <taxon>Linaceae</taxon>
        <taxon>Linum</taxon>
    </lineage>
</organism>
<evidence type="ECO:0000256" key="2">
    <source>
        <dbReference type="ARBA" id="ARBA00023295"/>
    </source>
</evidence>